<dbReference type="EMBL" id="PGOL01000881">
    <property type="protein sequence ID" value="PKI63592.1"/>
    <property type="molecule type" value="Genomic_DNA"/>
</dbReference>
<keyword evidence="3" id="KW-1185">Reference proteome</keyword>
<evidence type="ECO:0000313" key="3">
    <source>
        <dbReference type="Proteomes" id="UP000233551"/>
    </source>
</evidence>
<organism evidence="2 3">
    <name type="scientific">Punica granatum</name>
    <name type="common">Pomegranate</name>
    <dbReference type="NCBI Taxonomy" id="22663"/>
    <lineage>
        <taxon>Eukaryota</taxon>
        <taxon>Viridiplantae</taxon>
        <taxon>Streptophyta</taxon>
        <taxon>Embryophyta</taxon>
        <taxon>Tracheophyta</taxon>
        <taxon>Spermatophyta</taxon>
        <taxon>Magnoliopsida</taxon>
        <taxon>eudicotyledons</taxon>
        <taxon>Gunneridae</taxon>
        <taxon>Pentapetalae</taxon>
        <taxon>rosids</taxon>
        <taxon>malvids</taxon>
        <taxon>Myrtales</taxon>
        <taxon>Lythraceae</taxon>
        <taxon>Punica</taxon>
    </lineage>
</organism>
<dbReference type="SUPFAM" id="SSF56672">
    <property type="entry name" value="DNA/RNA polymerases"/>
    <property type="match status" value="1"/>
</dbReference>
<dbReference type="Gene3D" id="3.10.10.10">
    <property type="entry name" value="HIV Type 1 Reverse Transcriptase, subunit A, domain 1"/>
    <property type="match status" value="2"/>
</dbReference>
<dbReference type="InterPro" id="IPR043502">
    <property type="entry name" value="DNA/RNA_pol_sf"/>
</dbReference>
<comment type="caution">
    <text evidence="2">The sequence shown here is derived from an EMBL/GenBank/DDBJ whole genome shotgun (WGS) entry which is preliminary data.</text>
</comment>
<dbReference type="CDD" id="cd01647">
    <property type="entry name" value="RT_LTR"/>
    <property type="match status" value="1"/>
</dbReference>
<dbReference type="PANTHER" id="PTHR24559:SF444">
    <property type="entry name" value="REVERSE TRANSCRIPTASE DOMAIN-CONTAINING PROTEIN"/>
    <property type="match status" value="1"/>
</dbReference>
<dbReference type="PANTHER" id="PTHR24559">
    <property type="entry name" value="TRANSPOSON TY3-I GAG-POL POLYPROTEIN"/>
    <property type="match status" value="1"/>
</dbReference>
<evidence type="ECO:0000313" key="2">
    <source>
        <dbReference type="EMBL" id="PKI63592.1"/>
    </source>
</evidence>
<dbReference type="Pfam" id="PF00078">
    <property type="entry name" value="RVT_1"/>
    <property type="match status" value="1"/>
</dbReference>
<reference evidence="2 3" key="1">
    <citation type="submission" date="2017-11" db="EMBL/GenBank/DDBJ databases">
        <title>De-novo sequencing of pomegranate (Punica granatum L.) genome.</title>
        <authorList>
            <person name="Akparov Z."/>
            <person name="Amiraslanov A."/>
            <person name="Hajiyeva S."/>
            <person name="Abbasov M."/>
            <person name="Kaur K."/>
            <person name="Hamwieh A."/>
            <person name="Solovyev V."/>
            <person name="Salamov A."/>
            <person name="Braich B."/>
            <person name="Kosarev P."/>
            <person name="Mahmoud A."/>
            <person name="Hajiyev E."/>
            <person name="Babayeva S."/>
            <person name="Izzatullayeva V."/>
            <person name="Mammadov A."/>
            <person name="Mammadov A."/>
            <person name="Sharifova S."/>
            <person name="Ojaghi J."/>
            <person name="Eynullazada K."/>
            <person name="Bayramov B."/>
            <person name="Abdulazimova A."/>
            <person name="Shahmuradov I."/>
        </authorList>
    </citation>
    <scope>NUCLEOTIDE SEQUENCE [LARGE SCALE GENOMIC DNA]</scope>
    <source>
        <strain evidence="3">cv. AG2017</strain>
        <tissue evidence="2">Leaf</tissue>
    </source>
</reference>
<gene>
    <name evidence="2" type="ORF">CRG98_015975</name>
</gene>
<dbReference type="STRING" id="22663.A0A2I0K4X6"/>
<dbReference type="InterPro" id="IPR043128">
    <property type="entry name" value="Rev_trsase/Diguanyl_cyclase"/>
</dbReference>
<name>A0A2I0K4X6_PUNGR</name>
<dbReference type="InterPro" id="IPR053134">
    <property type="entry name" value="RNA-dir_DNA_polymerase"/>
</dbReference>
<sequence length="153" mass="17986">MQNKIVLKVKEENKRLIKANFIRIARYVEWLSNIVMVRKKNKKIRVCIDFRNLNTATPKDEYPMPVTNLLTAFRCLGSLGTFELVVMPFSPKNTGTTYQQAMNFIFHDLLGKKMEVYIDDVDVKSQNREKHIEELKQTFARIREHGLKMNPPK</sequence>
<dbReference type="AlphaFoldDB" id="A0A2I0K4X6"/>
<accession>A0A2I0K4X6</accession>
<feature type="domain" description="Reverse transcriptase" evidence="1">
    <location>
        <begin position="79"/>
        <end position="153"/>
    </location>
</feature>
<protein>
    <recommendedName>
        <fullName evidence="1">Reverse transcriptase domain-containing protein</fullName>
    </recommendedName>
</protein>
<evidence type="ECO:0000259" key="1">
    <source>
        <dbReference type="Pfam" id="PF00078"/>
    </source>
</evidence>
<dbReference type="InterPro" id="IPR000477">
    <property type="entry name" value="RT_dom"/>
</dbReference>
<dbReference type="Proteomes" id="UP000233551">
    <property type="component" value="Unassembled WGS sequence"/>
</dbReference>
<proteinExistence type="predicted"/>
<dbReference type="Gene3D" id="3.30.70.270">
    <property type="match status" value="1"/>
</dbReference>